<dbReference type="Gene3D" id="3.55.40.10">
    <property type="entry name" value="minor pseudopilin epsh domain"/>
    <property type="match status" value="1"/>
</dbReference>
<keyword evidence="6 11" id="KW-0812">Transmembrane</keyword>
<evidence type="ECO:0000256" key="5">
    <source>
        <dbReference type="ARBA" id="ARBA00022519"/>
    </source>
</evidence>
<gene>
    <name evidence="13" type="ORF">J596_1931</name>
</gene>
<evidence type="ECO:0000256" key="2">
    <source>
        <dbReference type="ARBA" id="ARBA00021549"/>
    </source>
</evidence>
<evidence type="ECO:0000256" key="11">
    <source>
        <dbReference type="SAM" id="Phobius"/>
    </source>
</evidence>
<evidence type="ECO:0000313" key="14">
    <source>
        <dbReference type="Proteomes" id="UP000027327"/>
    </source>
</evidence>
<protein>
    <recommendedName>
        <fullName evidence="2">Type II secretion system protein H</fullName>
    </recommendedName>
    <alternativeName>
        <fullName evidence="10">General secretion pathway protein H</fullName>
    </alternativeName>
</protein>
<name>A0A062IFT6_ACIBA</name>
<keyword evidence="8 11" id="KW-0472">Membrane</keyword>
<accession>A0A062IFT6</accession>
<evidence type="ECO:0000313" key="13">
    <source>
        <dbReference type="EMBL" id="KCY18650.1"/>
    </source>
</evidence>
<reference evidence="13 14" key="1">
    <citation type="submission" date="2014-04" db="EMBL/GenBank/DDBJ databases">
        <title>Comparative genomics and transcriptomics to identify genetic mechanisms underlying the emergence of carbapenem resistant Acinetobacter baumannii (CRAb).</title>
        <authorList>
            <person name="Harris A.D."/>
            <person name="Johnson K.J."/>
            <person name="George J."/>
            <person name="Nadendla S."/>
            <person name="Daugherty S.C."/>
            <person name="Parankush S."/>
            <person name="Sadzewicz L."/>
            <person name="Tallon L."/>
            <person name="Sengamalay N."/>
            <person name="Hazen T.H."/>
            <person name="Rasko D.A."/>
        </authorList>
    </citation>
    <scope>NUCLEOTIDE SEQUENCE [LARGE SCALE GENOMIC DNA]</scope>
    <source>
        <strain evidence="13 14">21072</strain>
    </source>
</reference>
<evidence type="ECO:0000256" key="8">
    <source>
        <dbReference type="ARBA" id="ARBA00023136"/>
    </source>
</evidence>
<dbReference type="Pfam" id="PF12019">
    <property type="entry name" value="GspH"/>
    <property type="match status" value="1"/>
</dbReference>
<dbReference type="SUPFAM" id="SSF54523">
    <property type="entry name" value="Pili subunits"/>
    <property type="match status" value="1"/>
</dbReference>
<keyword evidence="5" id="KW-0997">Cell inner membrane</keyword>
<dbReference type="GO" id="GO:0015627">
    <property type="term" value="C:type II protein secretion system complex"/>
    <property type="evidence" value="ECO:0007669"/>
    <property type="project" value="InterPro"/>
</dbReference>
<dbReference type="Proteomes" id="UP000027327">
    <property type="component" value="Unassembled WGS sequence"/>
</dbReference>
<dbReference type="PATRIC" id="fig|1310697.3.peg.1858"/>
<evidence type="ECO:0000256" key="7">
    <source>
        <dbReference type="ARBA" id="ARBA00022989"/>
    </source>
</evidence>
<dbReference type="InterPro" id="IPR012902">
    <property type="entry name" value="N_methyl_site"/>
</dbReference>
<dbReference type="NCBIfam" id="TIGR02532">
    <property type="entry name" value="IV_pilin_GFxxxE"/>
    <property type="match status" value="1"/>
</dbReference>
<evidence type="ECO:0000256" key="6">
    <source>
        <dbReference type="ARBA" id="ARBA00022692"/>
    </source>
</evidence>
<dbReference type="EMBL" id="JMOD01000030">
    <property type="protein sequence ID" value="KCY18650.1"/>
    <property type="molecule type" value="Genomic_DNA"/>
</dbReference>
<keyword evidence="3" id="KW-1003">Cell membrane</keyword>
<evidence type="ECO:0000259" key="12">
    <source>
        <dbReference type="Pfam" id="PF12019"/>
    </source>
</evidence>
<evidence type="ECO:0000256" key="1">
    <source>
        <dbReference type="ARBA" id="ARBA00004377"/>
    </source>
</evidence>
<sequence>MFKSPGFTIVELTITLVILVIMSVIAIPLYHQFMASVQLKNTPRILTIHIQKAKYDAIIRHKNVVLCPSSDQLVCNTNWDNRVISFVDNNRNLQHDLNEELLTSIDLNHHYGSMKLQRFGKKQNSIIFQGSSGLPIESNGSFIYCSYDQLKNFKLILSKMGHVRLEELKNC</sequence>
<dbReference type="InterPro" id="IPR022346">
    <property type="entry name" value="T2SS_GspH"/>
</dbReference>
<keyword evidence="7 11" id="KW-1133">Transmembrane helix</keyword>
<evidence type="ECO:0000256" key="3">
    <source>
        <dbReference type="ARBA" id="ARBA00022475"/>
    </source>
</evidence>
<dbReference type="AlphaFoldDB" id="A0A062IFT6"/>
<proteinExistence type="inferred from homology"/>
<evidence type="ECO:0000256" key="9">
    <source>
        <dbReference type="ARBA" id="ARBA00025772"/>
    </source>
</evidence>
<keyword evidence="4" id="KW-0488">Methylation</keyword>
<dbReference type="RefSeq" id="WP_032036588.1">
    <property type="nucleotide sequence ID" value="NZ_JMOD01000030.1"/>
</dbReference>
<organism evidence="13 14">
    <name type="scientific">Acinetobacter baumannii 21072</name>
    <dbReference type="NCBI Taxonomy" id="1310697"/>
    <lineage>
        <taxon>Bacteria</taxon>
        <taxon>Pseudomonadati</taxon>
        <taxon>Pseudomonadota</taxon>
        <taxon>Gammaproteobacteria</taxon>
        <taxon>Moraxellales</taxon>
        <taxon>Moraxellaceae</taxon>
        <taxon>Acinetobacter</taxon>
        <taxon>Acinetobacter calcoaceticus/baumannii complex</taxon>
    </lineage>
</organism>
<comment type="subcellular location">
    <subcellularLocation>
        <location evidence="1">Cell inner membrane</location>
        <topology evidence="1">Single-pass membrane protein</topology>
    </subcellularLocation>
</comment>
<feature type="domain" description="General secretion pathway GspH" evidence="12">
    <location>
        <begin position="49"/>
        <end position="159"/>
    </location>
</feature>
<evidence type="ECO:0000256" key="10">
    <source>
        <dbReference type="ARBA" id="ARBA00030775"/>
    </source>
</evidence>
<comment type="caution">
    <text evidence="13">The sequence shown here is derived from an EMBL/GenBank/DDBJ whole genome shotgun (WGS) entry which is preliminary data.</text>
</comment>
<dbReference type="InterPro" id="IPR045584">
    <property type="entry name" value="Pilin-like"/>
</dbReference>
<feature type="transmembrane region" description="Helical" evidence="11">
    <location>
        <begin position="6"/>
        <end position="30"/>
    </location>
</feature>
<dbReference type="GO" id="GO:0015628">
    <property type="term" value="P:protein secretion by the type II secretion system"/>
    <property type="evidence" value="ECO:0007669"/>
    <property type="project" value="InterPro"/>
</dbReference>
<dbReference type="GO" id="GO:0005886">
    <property type="term" value="C:plasma membrane"/>
    <property type="evidence" value="ECO:0007669"/>
    <property type="project" value="UniProtKB-SubCell"/>
</dbReference>
<comment type="similarity">
    <text evidence="9">Belongs to the GSP H family.</text>
</comment>
<evidence type="ECO:0000256" key="4">
    <source>
        <dbReference type="ARBA" id="ARBA00022481"/>
    </source>
</evidence>